<feature type="compositionally biased region" description="Basic residues" evidence="1">
    <location>
        <begin position="129"/>
        <end position="142"/>
    </location>
</feature>
<feature type="compositionally biased region" description="Basic and acidic residues" evidence="1">
    <location>
        <begin position="44"/>
        <end position="59"/>
    </location>
</feature>
<feature type="compositionally biased region" description="Low complexity" evidence="1">
    <location>
        <begin position="61"/>
        <end position="75"/>
    </location>
</feature>
<keyword evidence="3" id="KW-1185">Reference proteome</keyword>
<sequence>MSRLFALPRLTLQPIIRNPSHDRTRPPAPAPSTPIPTHAARPAHNRDRASDHAPHEHHQSTAHPPQHRAPTAAPRPTHPMRELAPASQCRVDSALPHSDRPHAHRTLESESTYRLGTAARLSPVPCTRRQLHAPRRTPPHRQRGADELVVQTHNEQA</sequence>
<proteinExistence type="predicted"/>
<feature type="region of interest" description="Disordered" evidence="1">
    <location>
        <begin position="1"/>
        <end position="157"/>
    </location>
</feature>
<dbReference type="Proteomes" id="UP000053263">
    <property type="component" value="Unassembled WGS sequence"/>
</dbReference>
<evidence type="ECO:0000313" key="2">
    <source>
        <dbReference type="EMBL" id="KII82804.1"/>
    </source>
</evidence>
<gene>
    <name evidence="2" type="ORF">PLICRDRAFT_181018</name>
</gene>
<organism evidence="2 3">
    <name type="scientific">Plicaturopsis crispa FD-325 SS-3</name>
    <dbReference type="NCBI Taxonomy" id="944288"/>
    <lineage>
        <taxon>Eukaryota</taxon>
        <taxon>Fungi</taxon>
        <taxon>Dikarya</taxon>
        <taxon>Basidiomycota</taxon>
        <taxon>Agaricomycotina</taxon>
        <taxon>Agaricomycetes</taxon>
        <taxon>Agaricomycetidae</taxon>
        <taxon>Amylocorticiales</taxon>
        <taxon>Amylocorticiaceae</taxon>
        <taxon>Plicatura</taxon>
        <taxon>Plicaturopsis crispa</taxon>
    </lineage>
</organism>
<evidence type="ECO:0000313" key="3">
    <source>
        <dbReference type="Proteomes" id="UP000053263"/>
    </source>
</evidence>
<evidence type="ECO:0000256" key="1">
    <source>
        <dbReference type="SAM" id="MobiDB-lite"/>
    </source>
</evidence>
<reference evidence="2 3" key="1">
    <citation type="submission" date="2014-06" db="EMBL/GenBank/DDBJ databases">
        <title>Evolutionary Origins and Diversification of the Mycorrhizal Mutualists.</title>
        <authorList>
            <consortium name="DOE Joint Genome Institute"/>
            <consortium name="Mycorrhizal Genomics Consortium"/>
            <person name="Kohler A."/>
            <person name="Kuo A."/>
            <person name="Nagy L.G."/>
            <person name="Floudas D."/>
            <person name="Copeland A."/>
            <person name="Barry K.W."/>
            <person name="Cichocki N."/>
            <person name="Veneault-Fourrey C."/>
            <person name="LaButti K."/>
            <person name="Lindquist E.A."/>
            <person name="Lipzen A."/>
            <person name="Lundell T."/>
            <person name="Morin E."/>
            <person name="Murat C."/>
            <person name="Riley R."/>
            <person name="Ohm R."/>
            <person name="Sun H."/>
            <person name="Tunlid A."/>
            <person name="Henrissat B."/>
            <person name="Grigoriev I.V."/>
            <person name="Hibbett D.S."/>
            <person name="Martin F."/>
        </authorList>
    </citation>
    <scope>NUCLEOTIDE SEQUENCE [LARGE SCALE GENOMIC DNA]</scope>
    <source>
        <strain evidence="2 3">FD-325 SS-3</strain>
    </source>
</reference>
<dbReference type="HOGENOM" id="CLU_1678671_0_0_1"/>
<dbReference type="AlphaFoldDB" id="A0A0C9T0Y8"/>
<feature type="compositionally biased region" description="Basic and acidic residues" evidence="1">
    <location>
        <begin position="97"/>
        <end position="108"/>
    </location>
</feature>
<accession>A0A0C9T0Y8</accession>
<dbReference type="EMBL" id="KN832641">
    <property type="protein sequence ID" value="KII82804.1"/>
    <property type="molecule type" value="Genomic_DNA"/>
</dbReference>
<name>A0A0C9T0Y8_PLICR</name>
<protein>
    <submittedName>
        <fullName evidence="2">Uncharacterized protein</fullName>
    </submittedName>
</protein>